<dbReference type="EMBL" id="CP003316">
    <property type="protein sequence ID" value="AFA40043.1"/>
    <property type="molecule type" value="Genomic_DNA"/>
</dbReference>
<evidence type="ECO:0000259" key="2">
    <source>
        <dbReference type="PROSITE" id="PS50850"/>
    </source>
</evidence>
<gene>
    <name evidence="3" type="ordered locus">Pogu_2016</name>
</gene>
<dbReference type="GO" id="GO:0022857">
    <property type="term" value="F:transmembrane transporter activity"/>
    <property type="evidence" value="ECO:0007669"/>
    <property type="project" value="InterPro"/>
</dbReference>
<feature type="transmembrane region" description="Helical" evidence="1">
    <location>
        <begin position="50"/>
        <end position="74"/>
    </location>
</feature>
<evidence type="ECO:0000313" key="3">
    <source>
        <dbReference type="EMBL" id="AFA40043.1"/>
    </source>
</evidence>
<name>H6QB46_PYROT</name>
<dbReference type="KEGG" id="pog:Pogu_2016"/>
<keyword evidence="1" id="KW-1133">Transmembrane helix</keyword>
<dbReference type="Pfam" id="PF06168">
    <property type="entry name" value="DUF981"/>
    <property type="match status" value="1"/>
</dbReference>
<dbReference type="AlphaFoldDB" id="H6QB46"/>
<dbReference type="InterPro" id="IPR009324">
    <property type="entry name" value="DUF981"/>
</dbReference>
<feature type="transmembrane region" description="Helical" evidence="1">
    <location>
        <begin position="164"/>
        <end position="191"/>
    </location>
</feature>
<dbReference type="Proteomes" id="UP000009062">
    <property type="component" value="Chromosome"/>
</dbReference>
<accession>H6QB46</accession>
<feature type="transmembrane region" description="Helical" evidence="1">
    <location>
        <begin position="18"/>
        <end position="38"/>
    </location>
</feature>
<keyword evidence="1" id="KW-0812">Transmembrane</keyword>
<dbReference type="STRING" id="698757.Pogu_2016"/>
<feature type="transmembrane region" description="Helical" evidence="1">
    <location>
        <begin position="86"/>
        <end position="104"/>
    </location>
</feature>
<keyword evidence="4" id="KW-1185">Reference proteome</keyword>
<feature type="transmembrane region" description="Helical" evidence="1">
    <location>
        <begin position="111"/>
        <end position="132"/>
    </location>
</feature>
<keyword evidence="1" id="KW-0472">Membrane</keyword>
<dbReference type="PROSITE" id="PS50850">
    <property type="entry name" value="MFS"/>
    <property type="match status" value="1"/>
</dbReference>
<dbReference type="HOGENOM" id="CLU_113596_0_0_2"/>
<dbReference type="eggNOG" id="arCOG04349">
    <property type="taxonomic scope" value="Archaea"/>
</dbReference>
<dbReference type="InterPro" id="IPR020846">
    <property type="entry name" value="MFS_dom"/>
</dbReference>
<evidence type="ECO:0000313" key="4">
    <source>
        <dbReference type="Proteomes" id="UP000009062"/>
    </source>
</evidence>
<proteinExistence type="predicted"/>
<sequence length="207" mass="22693">MELQTQQQVVLFMDPLDLWLQLLGVALLLIAYWVYRNFVKQPDAGINKAFAAGAIPLGVYILATGIWSTVTWPLPGPYNILFSDSWPLLGVVLISLGLASWFSLLVRIVFYAYAGLSLPILVYGVAIAYYHLTQEPELAAAMFILIGLAGLISPALATKWGRPIAMAIIIMLAVAAVIAFFIGISASFAHIPRWARWSPWYGKVVVG</sequence>
<feature type="transmembrane region" description="Helical" evidence="1">
    <location>
        <begin position="138"/>
        <end position="157"/>
    </location>
</feature>
<evidence type="ECO:0000256" key="1">
    <source>
        <dbReference type="SAM" id="Phobius"/>
    </source>
</evidence>
<organism evidence="3 4">
    <name type="scientific">Pyrobaculum oguniense (strain DSM 13380 / JCM 10595 / TE7)</name>
    <dbReference type="NCBI Taxonomy" id="698757"/>
    <lineage>
        <taxon>Archaea</taxon>
        <taxon>Thermoproteota</taxon>
        <taxon>Thermoprotei</taxon>
        <taxon>Thermoproteales</taxon>
        <taxon>Thermoproteaceae</taxon>
        <taxon>Pyrobaculum</taxon>
    </lineage>
</organism>
<reference evidence="3 4" key="1">
    <citation type="journal article" date="2012" name="Stand. Genomic Sci.">
        <title>Complete genome sequence of Pyrobaculum oguniense.</title>
        <authorList>
            <person name="Bernick D.L."/>
            <person name="Karplus K."/>
            <person name="Lui L.M."/>
            <person name="Coker J.K."/>
            <person name="Murphy J.N."/>
            <person name="Chan P.P."/>
            <person name="Cozen A.E."/>
            <person name="Lowe T.M."/>
        </authorList>
    </citation>
    <scope>NUCLEOTIDE SEQUENCE [LARGE SCALE GENOMIC DNA]</scope>
    <source>
        <strain evidence="3 4">TE7</strain>
    </source>
</reference>
<protein>
    <submittedName>
        <fullName evidence="3">Membrane protein</fullName>
    </submittedName>
</protein>
<feature type="domain" description="Major facilitator superfamily (MFS) profile" evidence="2">
    <location>
        <begin position="92"/>
        <end position="207"/>
    </location>
</feature>